<dbReference type="PANTHER" id="PTHR45749:SF37">
    <property type="entry name" value="OS05G0311600 PROTEIN"/>
    <property type="match status" value="1"/>
</dbReference>
<reference evidence="1" key="2">
    <citation type="submission" date="2025-08" db="UniProtKB">
        <authorList>
            <consortium name="Ensembl"/>
        </authorList>
    </citation>
    <scope>IDENTIFICATION</scope>
</reference>
<dbReference type="AlphaFoldDB" id="A0A8C7VY85"/>
<dbReference type="Proteomes" id="UP000694395">
    <property type="component" value="Chromosome 18"/>
</dbReference>
<dbReference type="Ensembl" id="ENSOMYT00000064993.2">
    <property type="protein sequence ID" value="ENSOMYP00000059699.2"/>
    <property type="gene ID" value="ENSOMYG00000027574.2"/>
</dbReference>
<dbReference type="SUPFAM" id="SSF53098">
    <property type="entry name" value="Ribonuclease H-like"/>
    <property type="match status" value="1"/>
</dbReference>
<proteinExistence type="predicted"/>
<dbReference type="PANTHER" id="PTHR45749">
    <property type="match status" value="1"/>
</dbReference>
<reference evidence="1" key="1">
    <citation type="submission" date="2020-07" db="EMBL/GenBank/DDBJ databases">
        <title>A long reads based de novo assembly of the rainbow trout Arlee double haploid line genome.</title>
        <authorList>
            <person name="Gao G."/>
            <person name="Palti Y."/>
        </authorList>
    </citation>
    <scope>NUCLEOTIDE SEQUENCE [LARGE SCALE GENOMIC DNA]</scope>
</reference>
<sequence length="585" mass="66031">MFLCSIHLNLPSHHSHVSLFNTPESAFTSQSGFCNWKKALFKDSGFKLHSKAKHHINATYAWNQLKRAIDSNSSMLDVINEERKKKVEEICTYIKTIADVLLLTATQNKGLAEMVQSEIIREVNEREVFSTIHESFLHFQSAESLDAAGLTKIIIDCLEKHGLDYRNNLVGQGYDGAVMSGKHSGVSARIKNSARFAFYVHCNAHCLNLVLVDAVKSVPEAVNFFALLDALHTSTVTLEASLPITPQKPRPLQSKGNHYFKVSEQVTSSIETSHWLHRYMECHNLKDRLPAVLRVLQDITLENCVDRSVEARGLLSQIDLLFIGLLVTFCKVLGDAKCLSDMLQSSSLDLARAVDLVGAFTYTLQDYRSEGYFGELWKEVEEIAEHCKVSVQTVCKRQPKTSLGFHDSLMMSTVGQKNRDQSDGESFQRAIFYQALDSLTAELKRCFSKNNCEIMQGVQSLNPKSTTFLNEKTSKHEVHQTKRLLDRREKSGRDRPSTLYDFVVFLLCKISLVTPVSSASCERSFSALKRIKTHLWTTMVDDRLSHLGILSVESRRAHSLKMDGVCEFFLPVLIRTSEICCFKST</sequence>
<dbReference type="GeneTree" id="ENSGT00940000164001"/>
<evidence type="ECO:0000313" key="2">
    <source>
        <dbReference type="Proteomes" id="UP000694395"/>
    </source>
</evidence>
<evidence type="ECO:0000313" key="1">
    <source>
        <dbReference type="Ensembl" id="ENSOMYP00000059699.2"/>
    </source>
</evidence>
<dbReference type="InterPro" id="IPR012337">
    <property type="entry name" value="RNaseH-like_sf"/>
</dbReference>
<keyword evidence="2" id="KW-1185">Reference proteome</keyword>
<name>A0A8C7VY85_ONCMY</name>
<accession>A0A8C7VY85</accession>
<organism evidence="1 2">
    <name type="scientific">Oncorhynchus mykiss</name>
    <name type="common">Rainbow trout</name>
    <name type="synonym">Salmo gairdneri</name>
    <dbReference type="NCBI Taxonomy" id="8022"/>
    <lineage>
        <taxon>Eukaryota</taxon>
        <taxon>Metazoa</taxon>
        <taxon>Chordata</taxon>
        <taxon>Craniata</taxon>
        <taxon>Vertebrata</taxon>
        <taxon>Euteleostomi</taxon>
        <taxon>Actinopterygii</taxon>
        <taxon>Neopterygii</taxon>
        <taxon>Teleostei</taxon>
        <taxon>Protacanthopterygii</taxon>
        <taxon>Salmoniformes</taxon>
        <taxon>Salmonidae</taxon>
        <taxon>Salmoninae</taxon>
        <taxon>Oncorhynchus</taxon>
    </lineage>
</organism>
<evidence type="ECO:0008006" key="3">
    <source>
        <dbReference type="Google" id="ProtNLM"/>
    </source>
</evidence>
<protein>
    <recommendedName>
        <fullName evidence="3">DUF4371 domain-containing protein</fullName>
    </recommendedName>
</protein>
<reference evidence="1" key="3">
    <citation type="submission" date="2025-09" db="UniProtKB">
        <authorList>
            <consortium name="Ensembl"/>
        </authorList>
    </citation>
    <scope>IDENTIFICATION</scope>
</reference>